<dbReference type="Gene3D" id="2.60.40.10">
    <property type="entry name" value="Immunoglobulins"/>
    <property type="match status" value="1"/>
</dbReference>
<feature type="domain" description="Fibronectin type-III" evidence="2">
    <location>
        <begin position="318"/>
        <end position="413"/>
    </location>
</feature>
<keyword evidence="1" id="KW-0732">Signal</keyword>
<dbReference type="CDD" id="cd00063">
    <property type="entry name" value="FN3"/>
    <property type="match status" value="1"/>
</dbReference>
<dbReference type="InterPro" id="IPR036116">
    <property type="entry name" value="FN3_sf"/>
</dbReference>
<dbReference type="SUPFAM" id="SSF49265">
    <property type="entry name" value="Fibronectin type III"/>
    <property type="match status" value="1"/>
</dbReference>
<dbReference type="PROSITE" id="PS50853">
    <property type="entry name" value="FN3"/>
    <property type="match status" value="2"/>
</dbReference>
<name>A0A1X7VNI3_AMPQE</name>
<proteinExistence type="predicted"/>
<dbReference type="EnsemblMetazoa" id="Aqu2.1.41400_001">
    <property type="protein sequence ID" value="Aqu2.1.41400_001"/>
    <property type="gene ID" value="Aqu2.1.41400"/>
</dbReference>
<reference evidence="3" key="1">
    <citation type="submission" date="2017-05" db="UniProtKB">
        <authorList>
            <consortium name="EnsemblMetazoa"/>
        </authorList>
    </citation>
    <scope>IDENTIFICATION</scope>
</reference>
<organism evidence="3">
    <name type="scientific">Amphimedon queenslandica</name>
    <name type="common">Sponge</name>
    <dbReference type="NCBI Taxonomy" id="400682"/>
    <lineage>
        <taxon>Eukaryota</taxon>
        <taxon>Metazoa</taxon>
        <taxon>Porifera</taxon>
        <taxon>Demospongiae</taxon>
        <taxon>Heteroscleromorpha</taxon>
        <taxon>Haplosclerida</taxon>
        <taxon>Niphatidae</taxon>
        <taxon>Amphimedon</taxon>
    </lineage>
</organism>
<dbReference type="InterPro" id="IPR003961">
    <property type="entry name" value="FN3_dom"/>
</dbReference>
<evidence type="ECO:0000313" key="3">
    <source>
        <dbReference type="EnsemblMetazoa" id="Aqu2.1.41400_001"/>
    </source>
</evidence>
<feature type="chain" id="PRO_5010876049" description="Fibronectin type-III domain-containing protein" evidence="1">
    <location>
        <begin position="23"/>
        <end position="555"/>
    </location>
</feature>
<accession>A0A1X7VNI3</accession>
<feature type="signal peptide" evidence="1">
    <location>
        <begin position="1"/>
        <end position="22"/>
    </location>
</feature>
<sequence>MELTDTIFLLLLQCWLCCYIDCADITIQPVSINTTLNSTVVFSCQGTGDEVIFTVNNIPVHDTGVIAKGFSATSTNNGGNVTAELQATAYEHNNNTEVRCRAITDNPPEIVSSNTAILMIQGLLDSVVDLDYTFINGSSVLLTWTAPYTLDNVPITGYYIINGSVNITTTNNNTNIILSATNPDPCILNYVSVSPINDVGIGSPNYISLYNKTVPLITPPVSVVAAIDGQQISLNISINVSTICKGEYPNSISVTILNTDNTVIKNTSISPQVNDQLMIVTGNSSVTNLNTFTVNVLLSNNGGTFGIMQSFGFSFLGPVTNINSSIDNCSTIDITWTAPTVDDRVPILYYILRIYDAITGSLVDTVPVNDTSYQFMDNNLYIHCYTYVITGVNALGEGIFNNNTFSYQRVPRTVQNISLDSLSSIQDIFIVQFYIPQIILKCTGEAPEHVTITVLCNGTNSSTTFQIENTNDITGLISVPQYQECNISIVFSNEAGSSEPFILIFDTHHPSPNITNVTDITDVTIIDAITTTNIITVQTSPTTTPGSTSFNISTG</sequence>
<evidence type="ECO:0000256" key="1">
    <source>
        <dbReference type="SAM" id="SignalP"/>
    </source>
</evidence>
<dbReference type="InParanoid" id="A0A1X7VNI3"/>
<dbReference type="SMART" id="SM00060">
    <property type="entry name" value="FN3"/>
    <property type="match status" value="2"/>
</dbReference>
<dbReference type="AlphaFoldDB" id="A0A1X7VNI3"/>
<evidence type="ECO:0000259" key="2">
    <source>
        <dbReference type="PROSITE" id="PS50853"/>
    </source>
</evidence>
<protein>
    <recommendedName>
        <fullName evidence="2">Fibronectin type-III domain-containing protein</fullName>
    </recommendedName>
</protein>
<feature type="domain" description="Fibronectin type-III" evidence="2">
    <location>
        <begin position="126"/>
        <end position="216"/>
    </location>
</feature>
<dbReference type="InterPro" id="IPR013783">
    <property type="entry name" value="Ig-like_fold"/>
</dbReference>